<dbReference type="RefSeq" id="XP_056047128.1">
    <property type="nucleotide sequence ID" value="XM_056186241.1"/>
</dbReference>
<feature type="region of interest" description="Disordered" evidence="1">
    <location>
        <begin position="215"/>
        <end position="249"/>
    </location>
</feature>
<evidence type="ECO:0000313" key="3">
    <source>
        <dbReference type="Proteomes" id="UP001217417"/>
    </source>
</evidence>
<dbReference type="Proteomes" id="UP001217417">
    <property type="component" value="Unassembled WGS sequence"/>
</dbReference>
<accession>A0AAD7QYA4</accession>
<comment type="caution">
    <text evidence="2">The sequence shown here is derived from an EMBL/GenBank/DDBJ whole genome shotgun (WGS) entry which is preliminary data.</text>
</comment>
<evidence type="ECO:0000313" key="2">
    <source>
        <dbReference type="EMBL" id="KAJ8103678.1"/>
    </source>
</evidence>
<organism evidence="2 3">
    <name type="scientific">Lipomyces tetrasporus</name>
    <dbReference type="NCBI Taxonomy" id="54092"/>
    <lineage>
        <taxon>Eukaryota</taxon>
        <taxon>Fungi</taxon>
        <taxon>Dikarya</taxon>
        <taxon>Ascomycota</taxon>
        <taxon>Saccharomycotina</taxon>
        <taxon>Lipomycetes</taxon>
        <taxon>Lipomycetales</taxon>
        <taxon>Lipomycetaceae</taxon>
        <taxon>Lipomyces</taxon>
    </lineage>
</organism>
<proteinExistence type="predicted"/>
<sequence length="302" mass="33405">MAAVLKAPVETIAPVSYRKPPTLRFSWDGTDGNPEKNFIAWKFNLESLFLTMDNLTDRFKVATVRANVHGAVRNWFLAHPEWANGTAGSFEDLLGQLEQEFTTKKSAHDTATELHTTFQAAGESPVDFANRVRALVVALQPEPLADSQGLLTLKYCCTSDALRMKLQAESSYSAAHRTCSLLLGQEFVGKGGSYLQARHQAFYATNHYLQPRIEPSVSDQATPASSGPKRAFNKRTAEPTPQERNKRVHKTFLPQTAGVEACPRCRQQHALAQCTAVRCNICGRLGHQAEKCYSASGRPKQQ</sequence>
<evidence type="ECO:0008006" key="4">
    <source>
        <dbReference type="Google" id="ProtNLM"/>
    </source>
</evidence>
<protein>
    <recommendedName>
        <fullName evidence="4">CCHC-type domain-containing protein</fullName>
    </recommendedName>
</protein>
<keyword evidence="3" id="KW-1185">Reference proteome</keyword>
<reference evidence="2" key="1">
    <citation type="submission" date="2023-03" db="EMBL/GenBank/DDBJ databases">
        <title>Near-Complete genome sequence of Lipomyces tetrasporous NRRL Y-64009, an oleaginous yeast capable of growing on lignocellulosic hydrolysates.</title>
        <authorList>
            <consortium name="Lawrence Berkeley National Laboratory"/>
            <person name="Jagtap S.S."/>
            <person name="Liu J.-J."/>
            <person name="Walukiewicz H.E."/>
            <person name="Pangilinan J."/>
            <person name="Lipzen A."/>
            <person name="Ahrendt S."/>
            <person name="Koriabine M."/>
            <person name="Cobaugh K."/>
            <person name="Salamov A."/>
            <person name="Yoshinaga Y."/>
            <person name="Ng V."/>
            <person name="Daum C."/>
            <person name="Grigoriev I.V."/>
            <person name="Slininger P.J."/>
            <person name="Dien B.S."/>
            <person name="Jin Y.-S."/>
            <person name="Rao C.V."/>
        </authorList>
    </citation>
    <scope>NUCLEOTIDE SEQUENCE</scope>
    <source>
        <strain evidence="2">NRRL Y-64009</strain>
    </source>
</reference>
<dbReference type="GeneID" id="80881407"/>
<dbReference type="EMBL" id="JARPMG010000001">
    <property type="protein sequence ID" value="KAJ8103678.1"/>
    <property type="molecule type" value="Genomic_DNA"/>
</dbReference>
<gene>
    <name evidence="2" type="ORF">POJ06DRAFT_242587</name>
</gene>
<dbReference type="AlphaFoldDB" id="A0AAD7QYA4"/>
<feature type="compositionally biased region" description="Basic and acidic residues" evidence="1">
    <location>
        <begin position="235"/>
        <end position="245"/>
    </location>
</feature>
<name>A0AAD7QYA4_9ASCO</name>
<evidence type="ECO:0000256" key="1">
    <source>
        <dbReference type="SAM" id="MobiDB-lite"/>
    </source>
</evidence>